<dbReference type="Gene3D" id="3.30.70.3490">
    <property type="match status" value="1"/>
</dbReference>
<dbReference type="SUPFAM" id="SSF144000">
    <property type="entry name" value="Oxysterol-binding protein-like"/>
    <property type="match status" value="1"/>
</dbReference>
<dbReference type="InterPro" id="IPR037239">
    <property type="entry name" value="OSBP_sf"/>
</dbReference>
<dbReference type="GO" id="GO:0032934">
    <property type="term" value="F:sterol binding"/>
    <property type="evidence" value="ECO:0007669"/>
    <property type="project" value="TreeGrafter"/>
</dbReference>
<dbReference type="GO" id="GO:0006869">
    <property type="term" value="P:lipid transport"/>
    <property type="evidence" value="ECO:0007669"/>
    <property type="project" value="UniProtKB-KW"/>
</dbReference>
<protein>
    <submittedName>
        <fullName evidence="6">Oxysterol-binding protein-related protein 4C</fullName>
    </submittedName>
</protein>
<gene>
    <name evidence="6" type="ORF">POM88_043043</name>
</gene>
<evidence type="ECO:0000313" key="6">
    <source>
        <dbReference type="EMBL" id="KAK1367482.1"/>
    </source>
</evidence>
<dbReference type="Proteomes" id="UP001237642">
    <property type="component" value="Unassembled WGS sequence"/>
</dbReference>
<reference evidence="6" key="1">
    <citation type="submission" date="2023-02" db="EMBL/GenBank/DDBJ databases">
        <title>Genome of toxic invasive species Heracleum sosnowskyi carries increased number of genes despite the absence of recent whole-genome duplications.</title>
        <authorList>
            <person name="Schelkunov M."/>
            <person name="Shtratnikova V."/>
            <person name="Makarenko M."/>
            <person name="Klepikova A."/>
            <person name="Omelchenko D."/>
            <person name="Novikova G."/>
            <person name="Obukhova E."/>
            <person name="Bogdanov V."/>
            <person name="Penin A."/>
            <person name="Logacheva M."/>
        </authorList>
    </citation>
    <scope>NUCLEOTIDE SEQUENCE</scope>
    <source>
        <strain evidence="6">Hsosn_3</strain>
        <tissue evidence="6">Leaf</tissue>
    </source>
</reference>
<evidence type="ECO:0000256" key="1">
    <source>
        <dbReference type="ARBA" id="ARBA00003361"/>
    </source>
</evidence>
<organism evidence="6 7">
    <name type="scientific">Heracleum sosnowskyi</name>
    <dbReference type="NCBI Taxonomy" id="360622"/>
    <lineage>
        <taxon>Eukaryota</taxon>
        <taxon>Viridiplantae</taxon>
        <taxon>Streptophyta</taxon>
        <taxon>Embryophyta</taxon>
        <taxon>Tracheophyta</taxon>
        <taxon>Spermatophyta</taxon>
        <taxon>Magnoliopsida</taxon>
        <taxon>eudicotyledons</taxon>
        <taxon>Gunneridae</taxon>
        <taxon>Pentapetalae</taxon>
        <taxon>asterids</taxon>
        <taxon>campanulids</taxon>
        <taxon>Apiales</taxon>
        <taxon>Apiaceae</taxon>
        <taxon>Apioideae</taxon>
        <taxon>apioid superclade</taxon>
        <taxon>Tordylieae</taxon>
        <taxon>Tordyliinae</taxon>
        <taxon>Heracleum</taxon>
    </lineage>
</organism>
<dbReference type="Pfam" id="PF01237">
    <property type="entry name" value="Oxysterol_BP"/>
    <property type="match status" value="1"/>
</dbReference>
<proteinExistence type="inferred from homology"/>
<evidence type="ECO:0000256" key="5">
    <source>
        <dbReference type="RuleBase" id="RU003844"/>
    </source>
</evidence>
<dbReference type="InterPro" id="IPR018494">
    <property type="entry name" value="Oxysterol-bd_CS"/>
</dbReference>
<dbReference type="Gene3D" id="2.40.160.120">
    <property type="match status" value="1"/>
</dbReference>
<dbReference type="FunFam" id="3.30.70.3490:FF:000007">
    <property type="entry name" value="Oxysterol-binding protein-related protein 4B"/>
    <property type="match status" value="1"/>
</dbReference>
<dbReference type="PANTHER" id="PTHR10972:SF102">
    <property type="entry name" value="OXYSTEROL-BINDING PROTEIN"/>
    <property type="match status" value="1"/>
</dbReference>
<evidence type="ECO:0000256" key="3">
    <source>
        <dbReference type="ARBA" id="ARBA00023055"/>
    </source>
</evidence>
<dbReference type="AlphaFoldDB" id="A0AAD8HJR3"/>
<comment type="similarity">
    <text evidence="2 5">Belongs to the OSBP family.</text>
</comment>
<dbReference type="GO" id="GO:0016020">
    <property type="term" value="C:membrane"/>
    <property type="evidence" value="ECO:0007669"/>
    <property type="project" value="TreeGrafter"/>
</dbReference>
<comment type="function">
    <text evidence="1">May be involved in the transport of sterols.</text>
</comment>
<evidence type="ECO:0000313" key="7">
    <source>
        <dbReference type="Proteomes" id="UP001237642"/>
    </source>
</evidence>
<dbReference type="EMBL" id="JAUIZM010000009">
    <property type="protein sequence ID" value="KAK1367482.1"/>
    <property type="molecule type" value="Genomic_DNA"/>
</dbReference>
<accession>A0AAD8HJR3</accession>
<dbReference type="InterPro" id="IPR000648">
    <property type="entry name" value="Oxysterol-bd"/>
</dbReference>
<keyword evidence="3" id="KW-0813">Transport</keyword>
<sequence>MENDQEELKEMRNRAADKEAVLSVPLSLDDEEDLNNKEYRAPNLVKRILSLFTNIRPGSDLTRLQLPPLFNIPKSQLQCYGELAYSNNNDLLRKCATGIEEINSALERFLCVVAWSISTVRPLAFGVTPFNPILGETHHVSNANLNVLLEQVSHHPPVSALHATDRTQNIETIWCHYVIPTFHGTYVEGKVHGSKVLKLLNNSETYVMNSPNLVMRLFPVPGVESLGNVIIRCRETGLEAELKYKGSAFFGRRSSMHRAIEGRIYRSSSMKTLYEIAGHWDKTVTAKDPMNGKLRIIYNAKEAIAGLKTPVVKNPKGLWASESAVVWGEVNKGIMSKNWDKAREAKSLIEEQERKLVKIRASSDNTWVPKHFTLSYSKETGWDCSPIQRWVPPAPIVVPP</sequence>
<dbReference type="GO" id="GO:0005829">
    <property type="term" value="C:cytosol"/>
    <property type="evidence" value="ECO:0007669"/>
    <property type="project" value="TreeGrafter"/>
</dbReference>
<name>A0AAD8HJR3_9APIA</name>
<dbReference type="PROSITE" id="PS01013">
    <property type="entry name" value="OSBP"/>
    <property type="match status" value="1"/>
</dbReference>
<comment type="caution">
    <text evidence="6">The sequence shown here is derived from an EMBL/GenBank/DDBJ whole genome shotgun (WGS) entry which is preliminary data.</text>
</comment>
<keyword evidence="3" id="KW-0445">Lipid transport</keyword>
<dbReference type="PANTHER" id="PTHR10972">
    <property type="entry name" value="OXYSTEROL-BINDING PROTEIN-RELATED"/>
    <property type="match status" value="1"/>
</dbReference>
<evidence type="ECO:0000256" key="2">
    <source>
        <dbReference type="ARBA" id="ARBA00008842"/>
    </source>
</evidence>
<evidence type="ECO:0000256" key="4">
    <source>
        <dbReference type="ARBA" id="ARBA00023121"/>
    </source>
</evidence>
<keyword evidence="7" id="KW-1185">Reference proteome</keyword>
<keyword evidence="4" id="KW-0446">Lipid-binding</keyword>
<dbReference type="FunFam" id="2.40.160.120:FF:000011">
    <property type="entry name" value="Oxysterol-binding protein-related protein 4C"/>
    <property type="match status" value="1"/>
</dbReference>
<reference evidence="6" key="2">
    <citation type="submission" date="2023-05" db="EMBL/GenBank/DDBJ databases">
        <authorList>
            <person name="Schelkunov M.I."/>
        </authorList>
    </citation>
    <scope>NUCLEOTIDE SEQUENCE</scope>
    <source>
        <strain evidence="6">Hsosn_3</strain>
        <tissue evidence="6">Leaf</tissue>
    </source>
</reference>